<evidence type="ECO:0000256" key="2">
    <source>
        <dbReference type="ARBA" id="ARBA00022448"/>
    </source>
</evidence>
<feature type="non-terminal residue" evidence="9">
    <location>
        <position position="1"/>
    </location>
</feature>
<dbReference type="PANTHER" id="PTHR43227:SF7">
    <property type="entry name" value="ARABINOOLIGOSACCHARIDES TRANSPORT SYSTEM PERMEASE PROTEIN ARAP"/>
    <property type="match status" value="1"/>
</dbReference>
<dbReference type="GO" id="GO:0055085">
    <property type="term" value="P:transmembrane transport"/>
    <property type="evidence" value="ECO:0007669"/>
    <property type="project" value="InterPro"/>
</dbReference>
<dbReference type="Gene3D" id="1.10.3720.10">
    <property type="entry name" value="MetI-like"/>
    <property type="match status" value="1"/>
</dbReference>
<dbReference type="GO" id="GO:0005886">
    <property type="term" value="C:plasma membrane"/>
    <property type="evidence" value="ECO:0007669"/>
    <property type="project" value="UniProtKB-SubCell"/>
</dbReference>
<keyword evidence="3" id="KW-1003">Cell membrane</keyword>
<comment type="caution">
    <text evidence="9">The sequence shown here is derived from an EMBL/GenBank/DDBJ whole genome shotgun (WGS) entry which is preliminary data.</text>
</comment>
<gene>
    <name evidence="9" type="ORF">S01H4_62535</name>
</gene>
<keyword evidence="6 7" id="KW-0472">Membrane</keyword>
<keyword evidence="4 7" id="KW-0812">Transmembrane</keyword>
<comment type="subcellular location">
    <subcellularLocation>
        <location evidence="1">Cell membrane</location>
        <topology evidence="1">Multi-pass membrane protein</topology>
    </subcellularLocation>
</comment>
<sequence>PQPLYESAKIDGASGWQALTKITLPLLTPVLLILTIIFSIGTFNLINIILIMTGGGPFNSTNVVALYMYKTAFEFLNFSSGARIAIFLLIINLLLTVTYFQALKKSSSIYQ</sequence>
<evidence type="ECO:0000256" key="1">
    <source>
        <dbReference type="ARBA" id="ARBA00004651"/>
    </source>
</evidence>
<organism evidence="9">
    <name type="scientific">marine sediment metagenome</name>
    <dbReference type="NCBI Taxonomy" id="412755"/>
    <lineage>
        <taxon>unclassified sequences</taxon>
        <taxon>metagenomes</taxon>
        <taxon>ecological metagenomes</taxon>
    </lineage>
</organism>
<keyword evidence="2" id="KW-0813">Transport</keyword>
<evidence type="ECO:0000256" key="5">
    <source>
        <dbReference type="ARBA" id="ARBA00022989"/>
    </source>
</evidence>
<feature type="transmembrane region" description="Helical" evidence="7">
    <location>
        <begin position="22"/>
        <end position="41"/>
    </location>
</feature>
<evidence type="ECO:0000256" key="4">
    <source>
        <dbReference type="ARBA" id="ARBA00022692"/>
    </source>
</evidence>
<reference evidence="9" key="1">
    <citation type="journal article" date="2014" name="Front. Microbiol.">
        <title>High frequency of phylogenetically diverse reductive dehalogenase-homologous genes in deep subseafloor sedimentary metagenomes.</title>
        <authorList>
            <person name="Kawai M."/>
            <person name="Futagami T."/>
            <person name="Toyoda A."/>
            <person name="Takaki Y."/>
            <person name="Nishi S."/>
            <person name="Hori S."/>
            <person name="Arai W."/>
            <person name="Tsubouchi T."/>
            <person name="Morono Y."/>
            <person name="Uchiyama I."/>
            <person name="Ito T."/>
            <person name="Fujiyama A."/>
            <person name="Inagaki F."/>
            <person name="Takami H."/>
        </authorList>
    </citation>
    <scope>NUCLEOTIDE SEQUENCE</scope>
    <source>
        <strain evidence="9">Expedition CK06-06</strain>
    </source>
</reference>
<evidence type="ECO:0000256" key="3">
    <source>
        <dbReference type="ARBA" id="ARBA00022475"/>
    </source>
</evidence>
<accession>X1CGV9</accession>
<dbReference type="Pfam" id="PF00528">
    <property type="entry name" value="BPD_transp_1"/>
    <property type="match status" value="1"/>
</dbReference>
<dbReference type="PANTHER" id="PTHR43227">
    <property type="entry name" value="BLL4140 PROTEIN"/>
    <property type="match status" value="1"/>
</dbReference>
<feature type="transmembrane region" description="Helical" evidence="7">
    <location>
        <begin position="48"/>
        <end position="69"/>
    </location>
</feature>
<dbReference type="AlphaFoldDB" id="X1CGV9"/>
<evidence type="ECO:0000259" key="8">
    <source>
        <dbReference type="PROSITE" id="PS50928"/>
    </source>
</evidence>
<name>X1CGV9_9ZZZZ</name>
<keyword evidence="5 7" id="KW-1133">Transmembrane helix</keyword>
<dbReference type="InterPro" id="IPR035906">
    <property type="entry name" value="MetI-like_sf"/>
</dbReference>
<proteinExistence type="predicted"/>
<feature type="transmembrane region" description="Helical" evidence="7">
    <location>
        <begin position="81"/>
        <end position="100"/>
    </location>
</feature>
<dbReference type="PROSITE" id="PS50928">
    <property type="entry name" value="ABC_TM1"/>
    <property type="match status" value="1"/>
</dbReference>
<feature type="domain" description="ABC transmembrane type-1" evidence="8">
    <location>
        <begin position="1"/>
        <end position="99"/>
    </location>
</feature>
<evidence type="ECO:0000313" key="9">
    <source>
        <dbReference type="EMBL" id="GAH06887.1"/>
    </source>
</evidence>
<evidence type="ECO:0000256" key="6">
    <source>
        <dbReference type="ARBA" id="ARBA00023136"/>
    </source>
</evidence>
<dbReference type="SUPFAM" id="SSF161098">
    <property type="entry name" value="MetI-like"/>
    <property type="match status" value="1"/>
</dbReference>
<dbReference type="InterPro" id="IPR050809">
    <property type="entry name" value="UgpAE/MalFG_permease"/>
</dbReference>
<evidence type="ECO:0000256" key="7">
    <source>
        <dbReference type="SAM" id="Phobius"/>
    </source>
</evidence>
<dbReference type="InterPro" id="IPR000515">
    <property type="entry name" value="MetI-like"/>
</dbReference>
<protein>
    <recommendedName>
        <fullName evidence="8">ABC transmembrane type-1 domain-containing protein</fullName>
    </recommendedName>
</protein>
<dbReference type="EMBL" id="BART01037351">
    <property type="protein sequence ID" value="GAH06887.1"/>
    <property type="molecule type" value="Genomic_DNA"/>
</dbReference>